<reference evidence="2" key="1">
    <citation type="journal article" date="2021" name="Proc. Natl. Acad. Sci. U.S.A.">
        <title>A Catalog of Tens of Thousands of Viruses from Human Metagenomes Reveals Hidden Associations with Chronic Diseases.</title>
        <authorList>
            <person name="Tisza M.J."/>
            <person name="Buck C.B."/>
        </authorList>
    </citation>
    <scope>NUCLEOTIDE SEQUENCE</scope>
    <source>
        <strain evidence="2">Ctdau33</strain>
    </source>
</reference>
<evidence type="ECO:0000313" key="2">
    <source>
        <dbReference type="EMBL" id="DAF46482.1"/>
    </source>
</evidence>
<feature type="transmembrane region" description="Helical" evidence="1">
    <location>
        <begin position="6"/>
        <end position="27"/>
    </location>
</feature>
<accession>A0A8S5S706</accession>
<keyword evidence="1" id="KW-0472">Membrane</keyword>
<name>A0A8S5S706_9CAUD</name>
<sequence>MQPTEVYFVSVFGLTVNNVSVIIRLWVEFVSVIAEGRW</sequence>
<proteinExistence type="predicted"/>
<dbReference type="EMBL" id="BK032538">
    <property type="protein sequence ID" value="DAF46482.1"/>
    <property type="molecule type" value="Genomic_DNA"/>
</dbReference>
<organism evidence="2">
    <name type="scientific">Siphoviridae sp. ctdau33</name>
    <dbReference type="NCBI Taxonomy" id="2827902"/>
    <lineage>
        <taxon>Viruses</taxon>
        <taxon>Duplodnaviria</taxon>
        <taxon>Heunggongvirae</taxon>
        <taxon>Uroviricota</taxon>
        <taxon>Caudoviricetes</taxon>
    </lineage>
</organism>
<keyword evidence="1" id="KW-0812">Transmembrane</keyword>
<keyword evidence="1" id="KW-1133">Transmembrane helix</keyword>
<evidence type="ECO:0000256" key="1">
    <source>
        <dbReference type="SAM" id="Phobius"/>
    </source>
</evidence>
<protein>
    <submittedName>
        <fullName evidence="2">E3 ubiquitin-protein ligase</fullName>
    </submittedName>
</protein>